<dbReference type="EMBL" id="JBHSPX010000004">
    <property type="protein sequence ID" value="MFC6064388.1"/>
    <property type="molecule type" value="Genomic_DNA"/>
</dbReference>
<sequence>MSRPKRLNDRQLALLRRICHGPDPITSADSALAVTVYALRNRGLVTTPRTNGHWTARPTAAGTQYLAQQDNPPTRPTPKNTRAGSSTASPTDEAQDLLTRLQTAGGVLHIPDPPDAERARIRRALHAAKTRHLIPEGHRLQHTGRNTGDLIIKLLPGPHPTQTAPRPQPLPVDLDLPTEDLHPAVRDATVQVCPDCQHRARRLLHALAHAAQRKGHTPRPARDTDACLEITVYDSTFPLHFIEGTSEHLDPDSVQYSWQRVTTRVTRPSHKLDLLLPSPPWGHRGGRYRWGDRQRWCLEDKLHQVLDEIEQRARADHNQRLEQQRKKEETRRRWEQVMEQARLELFHDRRIKALREQAEAWHEANRIRAYCDALDRHVTTAAADTQHEQQPVTEWSAWARRYADDIDPLLDHPGPPQEDNNDPEELRPYLQGWSPHGPERK</sequence>
<feature type="compositionally biased region" description="Polar residues" evidence="1">
    <location>
        <begin position="83"/>
        <end position="92"/>
    </location>
</feature>
<accession>A0ABW1MM95</accession>
<dbReference type="RefSeq" id="WP_031063789.1">
    <property type="nucleotide sequence ID" value="NZ_JBHSPX010000004.1"/>
</dbReference>
<evidence type="ECO:0000256" key="1">
    <source>
        <dbReference type="SAM" id="MobiDB-lite"/>
    </source>
</evidence>
<feature type="region of interest" description="Disordered" evidence="1">
    <location>
        <begin position="63"/>
        <end position="93"/>
    </location>
</feature>
<evidence type="ECO:0000313" key="2">
    <source>
        <dbReference type="EMBL" id="MFC6064388.1"/>
    </source>
</evidence>
<dbReference type="Proteomes" id="UP001596139">
    <property type="component" value="Unassembled WGS sequence"/>
</dbReference>
<feature type="region of interest" description="Disordered" evidence="1">
    <location>
        <begin position="406"/>
        <end position="441"/>
    </location>
</feature>
<keyword evidence="3" id="KW-1185">Reference proteome</keyword>
<evidence type="ECO:0000313" key="3">
    <source>
        <dbReference type="Proteomes" id="UP001596139"/>
    </source>
</evidence>
<comment type="caution">
    <text evidence="2">The sequence shown here is derived from an EMBL/GenBank/DDBJ whole genome shotgun (WGS) entry which is preliminary data.</text>
</comment>
<evidence type="ECO:0008006" key="4">
    <source>
        <dbReference type="Google" id="ProtNLM"/>
    </source>
</evidence>
<proteinExistence type="predicted"/>
<name>A0ABW1MM95_9ACTN</name>
<organism evidence="2 3">
    <name type="scientific">Streptomyces ochraceiscleroticus</name>
    <dbReference type="NCBI Taxonomy" id="47761"/>
    <lineage>
        <taxon>Bacteria</taxon>
        <taxon>Bacillati</taxon>
        <taxon>Actinomycetota</taxon>
        <taxon>Actinomycetes</taxon>
        <taxon>Kitasatosporales</taxon>
        <taxon>Streptomycetaceae</taxon>
        <taxon>Streptomyces</taxon>
    </lineage>
</organism>
<protein>
    <recommendedName>
        <fullName evidence="4">PE-PGRS family protein</fullName>
    </recommendedName>
</protein>
<gene>
    <name evidence="2" type="ORF">ACFP4F_17795</name>
</gene>
<reference evidence="3" key="1">
    <citation type="journal article" date="2019" name="Int. J. Syst. Evol. Microbiol.">
        <title>The Global Catalogue of Microorganisms (GCM) 10K type strain sequencing project: providing services to taxonomists for standard genome sequencing and annotation.</title>
        <authorList>
            <consortium name="The Broad Institute Genomics Platform"/>
            <consortium name="The Broad Institute Genome Sequencing Center for Infectious Disease"/>
            <person name="Wu L."/>
            <person name="Ma J."/>
        </authorList>
    </citation>
    <scope>NUCLEOTIDE SEQUENCE [LARGE SCALE GENOMIC DNA]</scope>
    <source>
        <strain evidence="3">CGMCC 1.15180</strain>
    </source>
</reference>